<keyword evidence="1" id="KW-0489">Methyltransferase</keyword>
<evidence type="ECO:0000256" key="3">
    <source>
        <dbReference type="ARBA" id="ARBA00022688"/>
    </source>
</evidence>
<proteinExistence type="predicted"/>
<gene>
    <name evidence="6" type="ORF">KP509_03G017100</name>
</gene>
<organism evidence="6 7">
    <name type="scientific">Ceratopteris richardii</name>
    <name type="common">Triangle waterfern</name>
    <dbReference type="NCBI Taxonomy" id="49495"/>
    <lineage>
        <taxon>Eukaryota</taxon>
        <taxon>Viridiplantae</taxon>
        <taxon>Streptophyta</taxon>
        <taxon>Embryophyta</taxon>
        <taxon>Tracheophyta</taxon>
        <taxon>Polypodiopsida</taxon>
        <taxon>Polypodiidae</taxon>
        <taxon>Polypodiales</taxon>
        <taxon>Pteridineae</taxon>
        <taxon>Pteridaceae</taxon>
        <taxon>Parkerioideae</taxon>
        <taxon>Ceratopteris</taxon>
    </lineage>
</organism>
<dbReference type="PANTHER" id="PTHR43464:SF19">
    <property type="entry name" value="UBIQUINONE BIOSYNTHESIS O-METHYLTRANSFERASE, MITOCHONDRIAL"/>
    <property type="match status" value="1"/>
</dbReference>
<dbReference type="AlphaFoldDB" id="A0A8T2V5F4"/>
<dbReference type="CDD" id="cd02440">
    <property type="entry name" value="AdoMet_MTases"/>
    <property type="match status" value="1"/>
</dbReference>
<dbReference type="EMBL" id="CM035408">
    <property type="protein sequence ID" value="KAH7440945.1"/>
    <property type="molecule type" value="Genomic_DNA"/>
</dbReference>
<feature type="domain" description="Methyltransferase type 11" evidence="5">
    <location>
        <begin position="182"/>
        <end position="280"/>
    </location>
</feature>
<dbReference type="Pfam" id="PF08241">
    <property type="entry name" value="Methyltransf_11"/>
    <property type="match status" value="1"/>
</dbReference>
<reference evidence="6" key="1">
    <citation type="submission" date="2021-08" db="EMBL/GenBank/DDBJ databases">
        <title>WGS assembly of Ceratopteris richardii.</title>
        <authorList>
            <person name="Marchant D.B."/>
            <person name="Chen G."/>
            <person name="Jenkins J."/>
            <person name="Shu S."/>
            <person name="Leebens-Mack J."/>
            <person name="Grimwood J."/>
            <person name="Schmutz J."/>
            <person name="Soltis P."/>
            <person name="Soltis D."/>
            <person name="Chen Z.-H."/>
        </authorList>
    </citation>
    <scope>NUCLEOTIDE SEQUENCE</scope>
    <source>
        <strain evidence="6">Whitten #5841</strain>
        <tissue evidence="6">Leaf</tissue>
    </source>
</reference>
<dbReference type="InterPro" id="IPR013216">
    <property type="entry name" value="Methyltransf_11"/>
</dbReference>
<evidence type="ECO:0000256" key="2">
    <source>
        <dbReference type="ARBA" id="ARBA00022679"/>
    </source>
</evidence>
<evidence type="ECO:0000259" key="5">
    <source>
        <dbReference type="Pfam" id="PF08241"/>
    </source>
</evidence>
<dbReference type="GO" id="GO:0032259">
    <property type="term" value="P:methylation"/>
    <property type="evidence" value="ECO:0007669"/>
    <property type="project" value="UniProtKB-KW"/>
</dbReference>
<keyword evidence="3" id="KW-0831">Ubiquinone biosynthesis</keyword>
<dbReference type="OrthoDB" id="3265906at2759"/>
<keyword evidence="7" id="KW-1185">Reference proteome</keyword>
<sequence length="309" mass="33763">MNISTVGDGSKTVLASERSCCHLRGNVSSMIVIYDFCQHVSPVGCILRTETRHCKTFYVKMLRSIVKRRLRMPLCHRRTNAALCTINVSASTDHTLPAQSSRQAASEQGRRFVSEDSASPSISAAEMSKFSALAETWWDSRGPFKALHLMNPARISFIRSVLCKHFRKDTCCARPLKGLHILDVGCGGGLLCEPLARLGARVVGIDAVEKNIKVAAAHAVKDPLTASIKYLCTTSDKLVGEGYEQFDAVISLEVIEHVTEPKMFVESLAGLTKADGSIIISTINRSISGYFLAIVAAEHLLQWEAELGL</sequence>
<dbReference type="SUPFAM" id="SSF53335">
    <property type="entry name" value="S-adenosyl-L-methionine-dependent methyltransferases"/>
    <property type="match status" value="1"/>
</dbReference>
<dbReference type="GO" id="GO:0005739">
    <property type="term" value="C:mitochondrion"/>
    <property type="evidence" value="ECO:0007669"/>
    <property type="project" value="TreeGrafter"/>
</dbReference>
<dbReference type="NCBIfam" id="TIGR01983">
    <property type="entry name" value="UbiG"/>
    <property type="match status" value="1"/>
</dbReference>
<dbReference type="OMA" id="EANIKMA"/>
<dbReference type="Proteomes" id="UP000825935">
    <property type="component" value="Chromosome 3"/>
</dbReference>
<dbReference type="InterPro" id="IPR029063">
    <property type="entry name" value="SAM-dependent_MTases_sf"/>
</dbReference>
<dbReference type="Gene3D" id="3.40.50.150">
    <property type="entry name" value="Vaccinia Virus protein VP39"/>
    <property type="match status" value="1"/>
</dbReference>
<evidence type="ECO:0000313" key="6">
    <source>
        <dbReference type="EMBL" id="KAH7440945.1"/>
    </source>
</evidence>
<evidence type="ECO:0000256" key="1">
    <source>
        <dbReference type="ARBA" id="ARBA00022603"/>
    </source>
</evidence>
<dbReference type="PANTHER" id="PTHR43464">
    <property type="entry name" value="METHYLTRANSFERASE"/>
    <property type="match status" value="1"/>
</dbReference>
<name>A0A8T2V5F4_CERRI</name>
<protein>
    <recommendedName>
        <fullName evidence="5">Methyltransferase type 11 domain-containing protein</fullName>
    </recommendedName>
</protein>
<dbReference type="InterPro" id="IPR010233">
    <property type="entry name" value="UbiG_MeTrfase"/>
</dbReference>
<dbReference type="GO" id="GO:0010420">
    <property type="term" value="F:polyprenyldihydroxybenzoate methyltransferase activity"/>
    <property type="evidence" value="ECO:0007669"/>
    <property type="project" value="InterPro"/>
</dbReference>
<keyword evidence="4" id="KW-0949">S-adenosyl-L-methionine</keyword>
<comment type="caution">
    <text evidence="6">The sequence shown here is derived from an EMBL/GenBank/DDBJ whole genome shotgun (WGS) entry which is preliminary data.</text>
</comment>
<evidence type="ECO:0000256" key="4">
    <source>
        <dbReference type="ARBA" id="ARBA00022691"/>
    </source>
</evidence>
<evidence type="ECO:0000313" key="7">
    <source>
        <dbReference type="Proteomes" id="UP000825935"/>
    </source>
</evidence>
<accession>A0A8T2V5F4</accession>
<dbReference type="GO" id="GO:0061542">
    <property type="term" value="F:3-demethylubiquinol 3-O-methyltransferase activity"/>
    <property type="evidence" value="ECO:0007669"/>
    <property type="project" value="InterPro"/>
</dbReference>
<keyword evidence="2" id="KW-0808">Transferase</keyword>